<feature type="transmembrane region" description="Helical" evidence="6">
    <location>
        <begin position="26"/>
        <end position="45"/>
    </location>
</feature>
<feature type="domain" description="EamA" evidence="7">
    <location>
        <begin position="31"/>
        <end position="158"/>
    </location>
</feature>
<dbReference type="InterPro" id="IPR000620">
    <property type="entry name" value="EamA_dom"/>
</dbReference>
<feature type="transmembrane region" description="Helical" evidence="6">
    <location>
        <begin position="114"/>
        <end position="136"/>
    </location>
</feature>
<feature type="transmembrane region" description="Helical" evidence="6">
    <location>
        <begin position="174"/>
        <end position="195"/>
    </location>
</feature>
<feature type="transmembrane region" description="Helical" evidence="6">
    <location>
        <begin position="291"/>
        <end position="309"/>
    </location>
</feature>
<dbReference type="RefSeq" id="WP_184260846.1">
    <property type="nucleotide sequence ID" value="NZ_JACIIX010000001.1"/>
</dbReference>
<feature type="domain" description="EamA" evidence="7">
    <location>
        <begin position="173"/>
        <end position="309"/>
    </location>
</feature>
<evidence type="ECO:0000256" key="3">
    <source>
        <dbReference type="ARBA" id="ARBA00022692"/>
    </source>
</evidence>
<feature type="transmembrane region" description="Helical" evidence="6">
    <location>
        <begin position="57"/>
        <end position="74"/>
    </location>
</feature>
<dbReference type="SUPFAM" id="SSF103481">
    <property type="entry name" value="Multidrug resistance efflux transporter EmrE"/>
    <property type="match status" value="2"/>
</dbReference>
<evidence type="ECO:0000259" key="7">
    <source>
        <dbReference type="Pfam" id="PF00892"/>
    </source>
</evidence>
<evidence type="ECO:0000256" key="2">
    <source>
        <dbReference type="ARBA" id="ARBA00007362"/>
    </source>
</evidence>
<evidence type="ECO:0000256" key="6">
    <source>
        <dbReference type="SAM" id="Phobius"/>
    </source>
</evidence>
<dbReference type="Pfam" id="PF00892">
    <property type="entry name" value="EamA"/>
    <property type="match status" value="2"/>
</dbReference>
<keyword evidence="9" id="KW-1185">Reference proteome</keyword>
<dbReference type="Proteomes" id="UP000544872">
    <property type="component" value="Unassembled WGS sequence"/>
</dbReference>
<dbReference type="PANTHER" id="PTHR32322">
    <property type="entry name" value="INNER MEMBRANE TRANSPORTER"/>
    <property type="match status" value="1"/>
</dbReference>
<dbReference type="PANTHER" id="PTHR32322:SF2">
    <property type="entry name" value="EAMA DOMAIN-CONTAINING PROTEIN"/>
    <property type="match status" value="1"/>
</dbReference>
<organism evidence="8 9">
    <name type="scientific">Novispirillum itersonii</name>
    <name type="common">Aquaspirillum itersonii</name>
    <dbReference type="NCBI Taxonomy" id="189"/>
    <lineage>
        <taxon>Bacteria</taxon>
        <taxon>Pseudomonadati</taxon>
        <taxon>Pseudomonadota</taxon>
        <taxon>Alphaproteobacteria</taxon>
        <taxon>Rhodospirillales</taxon>
        <taxon>Novispirillaceae</taxon>
        <taxon>Novispirillum</taxon>
    </lineage>
</organism>
<protein>
    <submittedName>
        <fullName evidence="8">Drug/metabolite transporter (DMT)-like permease</fullName>
    </submittedName>
</protein>
<sequence>MSQASAPSTAAPQPLTGTTTSGSGNLGLYTAVVAIWGTSWIGLKLQVGAGVEVLASVSYRFGLAALLLFGWCLLRGHSLRFNRVQHLRMVAQGFLMFTLNYFLFYSAALYLTSGLLAVASSTVILFNLVLGVLFLGQRLDARLVAGVLMGLCGIAAVFWPEVSHFSLSDTGTKGVLLALGGTVCVAFSLTLSAFNQKSGLPVLQTNAYAMAYGTALTVLLGAATGTPFSFALTPEYVGSLLYLSLVASILAFGAYLTLVGRIGPARASYASVLYPIIALGLSTVFEGYQWTPPAVLGLILVLIGNILVLQRKASVR</sequence>
<evidence type="ECO:0000256" key="1">
    <source>
        <dbReference type="ARBA" id="ARBA00004141"/>
    </source>
</evidence>
<evidence type="ECO:0000256" key="4">
    <source>
        <dbReference type="ARBA" id="ARBA00022989"/>
    </source>
</evidence>
<comment type="caution">
    <text evidence="8">The sequence shown here is derived from an EMBL/GenBank/DDBJ whole genome shotgun (WGS) entry which is preliminary data.</text>
</comment>
<dbReference type="GO" id="GO:0016020">
    <property type="term" value="C:membrane"/>
    <property type="evidence" value="ECO:0007669"/>
    <property type="project" value="UniProtKB-SubCell"/>
</dbReference>
<reference evidence="8 9" key="1">
    <citation type="submission" date="2020-08" db="EMBL/GenBank/DDBJ databases">
        <title>Genomic Encyclopedia of Type Strains, Phase IV (KMG-IV): sequencing the most valuable type-strain genomes for metagenomic binning, comparative biology and taxonomic classification.</title>
        <authorList>
            <person name="Goeker M."/>
        </authorList>
    </citation>
    <scope>NUCLEOTIDE SEQUENCE [LARGE SCALE GENOMIC DNA]</scope>
    <source>
        <strain evidence="8 9">DSM 11590</strain>
    </source>
</reference>
<evidence type="ECO:0000313" key="9">
    <source>
        <dbReference type="Proteomes" id="UP000544872"/>
    </source>
</evidence>
<feature type="transmembrane region" description="Helical" evidence="6">
    <location>
        <begin position="86"/>
        <end position="108"/>
    </location>
</feature>
<keyword evidence="5 6" id="KW-0472">Membrane</keyword>
<dbReference type="AlphaFoldDB" id="A0A7W9ZF08"/>
<feature type="transmembrane region" description="Helical" evidence="6">
    <location>
        <begin position="143"/>
        <end position="162"/>
    </location>
</feature>
<proteinExistence type="inferred from homology"/>
<evidence type="ECO:0000313" key="8">
    <source>
        <dbReference type="EMBL" id="MBB6209054.1"/>
    </source>
</evidence>
<feature type="transmembrane region" description="Helical" evidence="6">
    <location>
        <begin position="240"/>
        <end position="260"/>
    </location>
</feature>
<feature type="transmembrane region" description="Helical" evidence="6">
    <location>
        <begin position="267"/>
        <end position="285"/>
    </location>
</feature>
<keyword evidence="3 6" id="KW-0812">Transmembrane</keyword>
<dbReference type="EMBL" id="JACIIX010000001">
    <property type="protein sequence ID" value="MBB6209054.1"/>
    <property type="molecule type" value="Genomic_DNA"/>
</dbReference>
<gene>
    <name evidence="8" type="ORF">FHS48_000435</name>
</gene>
<dbReference type="InterPro" id="IPR050638">
    <property type="entry name" value="AA-Vitamin_Transporters"/>
</dbReference>
<feature type="transmembrane region" description="Helical" evidence="6">
    <location>
        <begin position="207"/>
        <end position="228"/>
    </location>
</feature>
<keyword evidence="4 6" id="KW-1133">Transmembrane helix</keyword>
<name>A0A7W9ZF08_NOVIT</name>
<dbReference type="InterPro" id="IPR037185">
    <property type="entry name" value="EmrE-like"/>
</dbReference>
<evidence type="ECO:0000256" key="5">
    <source>
        <dbReference type="ARBA" id="ARBA00023136"/>
    </source>
</evidence>
<accession>A0A7W9ZF08</accession>
<comment type="similarity">
    <text evidence="2">Belongs to the EamA transporter family.</text>
</comment>
<comment type="subcellular location">
    <subcellularLocation>
        <location evidence="1">Membrane</location>
        <topology evidence="1">Multi-pass membrane protein</topology>
    </subcellularLocation>
</comment>